<dbReference type="EMBL" id="MU006123">
    <property type="protein sequence ID" value="KAF2834247.1"/>
    <property type="molecule type" value="Genomic_DNA"/>
</dbReference>
<dbReference type="OrthoDB" id="3929326at2759"/>
<dbReference type="GO" id="GO:0003676">
    <property type="term" value="F:nucleic acid binding"/>
    <property type="evidence" value="ECO:0007669"/>
    <property type="project" value="InterPro"/>
</dbReference>
<accession>A0A9P4S2S9</accession>
<sequence>MHLFSDCSNLTKGVILIACKNIETEYIAKQFIQHFYCHHGLPAAIVLDRGSQFIGGL</sequence>
<organism evidence="1 2">
    <name type="scientific">Patellaria atrata CBS 101060</name>
    <dbReference type="NCBI Taxonomy" id="1346257"/>
    <lineage>
        <taxon>Eukaryota</taxon>
        <taxon>Fungi</taxon>
        <taxon>Dikarya</taxon>
        <taxon>Ascomycota</taxon>
        <taxon>Pezizomycotina</taxon>
        <taxon>Dothideomycetes</taxon>
        <taxon>Dothideomycetes incertae sedis</taxon>
        <taxon>Patellariales</taxon>
        <taxon>Patellariaceae</taxon>
        <taxon>Patellaria</taxon>
    </lineage>
</organism>
<reference evidence="1" key="1">
    <citation type="journal article" date="2020" name="Stud. Mycol.">
        <title>101 Dothideomycetes genomes: a test case for predicting lifestyles and emergence of pathogens.</title>
        <authorList>
            <person name="Haridas S."/>
            <person name="Albert R."/>
            <person name="Binder M."/>
            <person name="Bloem J."/>
            <person name="Labutti K."/>
            <person name="Salamov A."/>
            <person name="Andreopoulos B."/>
            <person name="Baker S."/>
            <person name="Barry K."/>
            <person name="Bills G."/>
            <person name="Bluhm B."/>
            <person name="Cannon C."/>
            <person name="Castanera R."/>
            <person name="Culley D."/>
            <person name="Daum C."/>
            <person name="Ezra D."/>
            <person name="Gonzalez J."/>
            <person name="Henrissat B."/>
            <person name="Kuo A."/>
            <person name="Liang C."/>
            <person name="Lipzen A."/>
            <person name="Lutzoni F."/>
            <person name="Magnuson J."/>
            <person name="Mondo S."/>
            <person name="Nolan M."/>
            <person name="Ohm R."/>
            <person name="Pangilinan J."/>
            <person name="Park H.-J."/>
            <person name="Ramirez L."/>
            <person name="Alfaro M."/>
            <person name="Sun H."/>
            <person name="Tritt A."/>
            <person name="Yoshinaga Y."/>
            <person name="Zwiers L.-H."/>
            <person name="Turgeon B."/>
            <person name="Goodwin S."/>
            <person name="Spatafora J."/>
            <person name="Crous P."/>
            <person name="Grigoriev I."/>
        </authorList>
    </citation>
    <scope>NUCLEOTIDE SEQUENCE</scope>
    <source>
        <strain evidence="1">CBS 101060</strain>
    </source>
</reference>
<dbReference type="AlphaFoldDB" id="A0A9P4S2S9"/>
<name>A0A9P4S2S9_9PEZI</name>
<protein>
    <recommendedName>
        <fullName evidence="3">Integrase catalytic domain-containing protein</fullName>
    </recommendedName>
</protein>
<comment type="caution">
    <text evidence="1">The sequence shown here is derived from an EMBL/GenBank/DDBJ whole genome shotgun (WGS) entry which is preliminary data.</text>
</comment>
<gene>
    <name evidence="1" type="ORF">M501DRAFT_1001408</name>
</gene>
<evidence type="ECO:0000313" key="2">
    <source>
        <dbReference type="Proteomes" id="UP000799429"/>
    </source>
</evidence>
<dbReference type="Gene3D" id="3.30.420.10">
    <property type="entry name" value="Ribonuclease H-like superfamily/Ribonuclease H"/>
    <property type="match status" value="1"/>
</dbReference>
<evidence type="ECO:0008006" key="3">
    <source>
        <dbReference type="Google" id="ProtNLM"/>
    </source>
</evidence>
<keyword evidence="2" id="KW-1185">Reference proteome</keyword>
<dbReference type="Proteomes" id="UP000799429">
    <property type="component" value="Unassembled WGS sequence"/>
</dbReference>
<dbReference type="SUPFAM" id="SSF53098">
    <property type="entry name" value="Ribonuclease H-like"/>
    <property type="match status" value="1"/>
</dbReference>
<dbReference type="InterPro" id="IPR036397">
    <property type="entry name" value="RNaseH_sf"/>
</dbReference>
<proteinExistence type="predicted"/>
<dbReference type="InterPro" id="IPR012337">
    <property type="entry name" value="RNaseH-like_sf"/>
</dbReference>
<evidence type="ECO:0000313" key="1">
    <source>
        <dbReference type="EMBL" id="KAF2834247.1"/>
    </source>
</evidence>